<sequence length="702" mass="73365">MAADQTGTVHGQLVAALLRQRKLIIVVALLATGAGLAAGLLTTTLYTATASTLVSPLEGNPYSPQGRGDDLLNLETEAQLVKTDAVAKMVKIKLRSGDSPGELRAKVTVQVPPNTQVLNISFAANGPAQARDGAQAFADSYLAYRRQRTQAILDGKLKKLHDSSRRVEAVLQTATTKLQSSTGSQRAYWNTRVQAYSNQLGVIEEQSNDVRSTPINPGQVISPALPPTTPAAMRPLMFAGAGLVIGLLLAVTIVLLRMRTDRRVHSTQDLEQLGVPVLSTVPRPRLGEGSLALASAPKGGAGDAYRRLRASIVAGAPPAPVALLVTAATPGRSSTVVSSNLAVALALAGSATIMVDAASSEPDPAPFFGLRHSRGLSDALLGGVDPAELLVHADSQLRLLPRGGDPVEATHRFSGPRMREAIDVLRRRAGFVVVNADSVSDADAQALLALADAVVLVVTLGVTTRDELEQAYAEAERTKTLVIGVVVDTPPGKRARRAEDHARRLDVGGLPAAPADDREIDIQTERRRSTPASPTSSESTASSAAFGSSASAAPARFAAASRRPEGRLAGQRAEGASSTRRRSAEKATGLDAADPTSTMPDQTAPLPVVSDLKPAAHEDRDDDGTDLPDKPVAGSTGTSKAGQNASSGHERSSKPTDDGVRDVTAYWSNLVWGSDEDEEPRDSGCHSEESKESKGATSEPGS</sequence>
<feature type="compositionally biased region" description="Basic and acidic residues" evidence="7">
    <location>
        <begin position="648"/>
        <end position="661"/>
    </location>
</feature>
<evidence type="ECO:0000313" key="11">
    <source>
        <dbReference type="Proteomes" id="UP001501509"/>
    </source>
</evidence>
<feature type="transmembrane region" description="Helical" evidence="8">
    <location>
        <begin position="23"/>
        <end position="46"/>
    </location>
</feature>
<feature type="transmembrane region" description="Helical" evidence="8">
    <location>
        <begin position="236"/>
        <end position="256"/>
    </location>
</feature>
<feature type="compositionally biased region" description="Basic and acidic residues" evidence="7">
    <location>
        <begin position="497"/>
        <end position="506"/>
    </location>
</feature>
<evidence type="ECO:0000313" key="10">
    <source>
        <dbReference type="EMBL" id="GAA2604940.1"/>
    </source>
</evidence>
<evidence type="ECO:0000256" key="2">
    <source>
        <dbReference type="ARBA" id="ARBA00006683"/>
    </source>
</evidence>
<comment type="similarity">
    <text evidence="2">Belongs to the CpsC/CapA family.</text>
</comment>
<feature type="compositionally biased region" description="Basic and acidic residues" evidence="7">
    <location>
        <begin position="515"/>
        <end position="528"/>
    </location>
</feature>
<gene>
    <name evidence="10" type="ORF">GCM10010411_43870</name>
</gene>
<keyword evidence="3" id="KW-1003">Cell membrane</keyword>
<feature type="domain" description="Polysaccharide chain length determinant N-terminal" evidence="9">
    <location>
        <begin position="12"/>
        <end position="90"/>
    </location>
</feature>
<keyword evidence="11" id="KW-1185">Reference proteome</keyword>
<feature type="compositionally biased region" description="Basic and acidic residues" evidence="7">
    <location>
        <begin position="681"/>
        <end position="694"/>
    </location>
</feature>
<dbReference type="Proteomes" id="UP001501509">
    <property type="component" value="Unassembled WGS sequence"/>
</dbReference>
<dbReference type="EMBL" id="BAAATD010000005">
    <property type="protein sequence ID" value="GAA2604940.1"/>
    <property type="molecule type" value="Genomic_DNA"/>
</dbReference>
<proteinExistence type="inferred from homology"/>
<keyword evidence="5 8" id="KW-1133">Transmembrane helix</keyword>
<comment type="caution">
    <text evidence="10">The sequence shown here is derived from an EMBL/GenBank/DDBJ whole genome shotgun (WGS) entry which is preliminary data.</text>
</comment>
<evidence type="ECO:0000256" key="6">
    <source>
        <dbReference type="ARBA" id="ARBA00023136"/>
    </source>
</evidence>
<evidence type="ECO:0000256" key="8">
    <source>
        <dbReference type="SAM" id="Phobius"/>
    </source>
</evidence>
<protein>
    <recommendedName>
        <fullName evidence="9">Polysaccharide chain length determinant N-terminal domain-containing protein</fullName>
    </recommendedName>
</protein>
<dbReference type="PANTHER" id="PTHR32309:SF13">
    <property type="entry name" value="FERRIC ENTEROBACTIN TRANSPORT PROTEIN FEPE"/>
    <property type="match status" value="1"/>
</dbReference>
<dbReference type="InterPro" id="IPR003856">
    <property type="entry name" value="LPS_length_determ_N"/>
</dbReference>
<dbReference type="InterPro" id="IPR050445">
    <property type="entry name" value="Bact_polysacc_biosynth/exp"/>
</dbReference>
<evidence type="ECO:0000259" key="9">
    <source>
        <dbReference type="Pfam" id="PF02706"/>
    </source>
</evidence>
<dbReference type="SUPFAM" id="SSF52540">
    <property type="entry name" value="P-loop containing nucleoside triphosphate hydrolases"/>
    <property type="match status" value="1"/>
</dbReference>
<dbReference type="Gene3D" id="3.40.50.300">
    <property type="entry name" value="P-loop containing nucleotide triphosphate hydrolases"/>
    <property type="match status" value="1"/>
</dbReference>
<feature type="compositionally biased region" description="Low complexity" evidence="7">
    <location>
        <begin position="530"/>
        <end position="561"/>
    </location>
</feature>
<keyword evidence="4 8" id="KW-0812">Transmembrane</keyword>
<evidence type="ECO:0000256" key="3">
    <source>
        <dbReference type="ARBA" id="ARBA00022475"/>
    </source>
</evidence>
<comment type="subcellular location">
    <subcellularLocation>
        <location evidence="1">Cell membrane</location>
        <topology evidence="1">Multi-pass membrane protein</topology>
    </subcellularLocation>
</comment>
<keyword evidence="6 8" id="KW-0472">Membrane</keyword>
<feature type="region of interest" description="Disordered" evidence="7">
    <location>
        <begin position="492"/>
        <end position="702"/>
    </location>
</feature>
<dbReference type="InterPro" id="IPR027417">
    <property type="entry name" value="P-loop_NTPase"/>
</dbReference>
<evidence type="ECO:0000256" key="1">
    <source>
        <dbReference type="ARBA" id="ARBA00004651"/>
    </source>
</evidence>
<organism evidence="10 11">
    <name type="scientific">Actinomadura fulvescens</name>
    <dbReference type="NCBI Taxonomy" id="46160"/>
    <lineage>
        <taxon>Bacteria</taxon>
        <taxon>Bacillati</taxon>
        <taxon>Actinomycetota</taxon>
        <taxon>Actinomycetes</taxon>
        <taxon>Streptosporangiales</taxon>
        <taxon>Thermomonosporaceae</taxon>
        <taxon>Actinomadura</taxon>
    </lineage>
</organism>
<dbReference type="Pfam" id="PF02706">
    <property type="entry name" value="Wzz"/>
    <property type="match status" value="1"/>
</dbReference>
<evidence type="ECO:0000256" key="5">
    <source>
        <dbReference type="ARBA" id="ARBA00022989"/>
    </source>
</evidence>
<name>A0ABN3PW14_9ACTN</name>
<dbReference type="RefSeq" id="WP_344543569.1">
    <property type="nucleotide sequence ID" value="NZ_BAAATD010000005.1"/>
</dbReference>
<accession>A0ABN3PW14</accession>
<dbReference type="PANTHER" id="PTHR32309">
    <property type="entry name" value="TYROSINE-PROTEIN KINASE"/>
    <property type="match status" value="1"/>
</dbReference>
<evidence type="ECO:0000256" key="7">
    <source>
        <dbReference type="SAM" id="MobiDB-lite"/>
    </source>
</evidence>
<reference evidence="10 11" key="1">
    <citation type="journal article" date="2019" name="Int. J. Syst. Evol. Microbiol.">
        <title>The Global Catalogue of Microorganisms (GCM) 10K type strain sequencing project: providing services to taxonomists for standard genome sequencing and annotation.</title>
        <authorList>
            <consortium name="The Broad Institute Genomics Platform"/>
            <consortium name="The Broad Institute Genome Sequencing Center for Infectious Disease"/>
            <person name="Wu L."/>
            <person name="Ma J."/>
        </authorList>
    </citation>
    <scope>NUCLEOTIDE SEQUENCE [LARGE SCALE GENOMIC DNA]</scope>
    <source>
        <strain evidence="10 11">JCM 6833</strain>
    </source>
</reference>
<evidence type="ECO:0000256" key="4">
    <source>
        <dbReference type="ARBA" id="ARBA00022692"/>
    </source>
</evidence>
<feature type="compositionally biased region" description="Polar residues" evidence="7">
    <location>
        <begin position="635"/>
        <end position="647"/>
    </location>
</feature>